<dbReference type="Proteomes" id="UP000009183">
    <property type="component" value="Chromosome 5"/>
</dbReference>
<protein>
    <recommendedName>
        <fullName evidence="2">Single-stranded DNA binding protein Ssb-like OB fold domain-containing protein</fullName>
    </recommendedName>
</protein>
<proteinExistence type="predicted"/>
<dbReference type="HOGENOM" id="CLU_2201870_0_0_1"/>
<feature type="domain" description="Single-stranded DNA binding protein Ssb-like OB fold" evidence="2">
    <location>
        <begin position="40"/>
        <end position="83"/>
    </location>
</feature>
<dbReference type="InParanoid" id="F6HDX5"/>
<keyword evidence="4" id="KW-1185">Reference proteome</keyword>
<dbReference type="InterPro" id="IPR012340">
    <property type="entry name" value="NA-bd_OB-fold"/>
</dbReference>
<feature type="region of interest" description="Disordered" evidence="1">
    <location>
        <begin position="1"/>
        <end position="25"/>
    </location>
</feature>
<name>F6HDX5_VITVI</name>
<dbReference type="Pfam" id="PF21473">
    <property type="entry name" value="OB_Ssb-like"/>
    <property type="match status" value="1"/>
</dbReference>
<gene>
    <name evidence="3" type="ordered locus">VIT_05s0020g00050</name>
</gene>
<dbReference type="AlphaFoldDB" id="F6HDX5"/>
<dbReference type="SUPFAM" id="SSF50249">
    <property type="entry name" value="Nucleic acid-binding proteins"/>
    <property type="match status" value="1"/>
</dbReference>
<evidence type="ECO:0000259" key="2">
    <source>
        <dbReference type="Pfam" id="PF21473"/>
    </source>
</evidence>
<dbReference type="PANTHER" id="PTHR31472">
    <property type="entry name" value="OS05G0244600 PROTEIN"/>
    <property type="match status" value="1"/>
</dbReference>
<accession>F6HDX5</accession>
<reference evidence="4" key="1">
    <citation type="journal article" date="2007" name="Nature">
        <title>The grapevine genome sequence suggests ancestral hexaploidization in major angiosperm phyla.</title>
        <authorList>
            <consortium name="The French-Italian Public Consortium for Grapevine Genome Characterization."/>
            <person name="Jaillon O."/>
            <person name="Aury J.-M."/>
            <person name="Noel B."/>
            <person name="Policriti A."/>
            <person name="Clepet C."/>
            <person name="Casagrande A."/>
            <person name="Choisne N."/>
            <person name="Aubourg S."/>
            <person name="Vitulo N."/>
            <person name="Jubin C."/>
            <person name="Vezzi A."/>
            <person name="Legeai F."/>
            <person name="Hugueney P."/>
            <person name="Dasilva C."/>
            <person name="Horner D."/>
            <person name="Mica E."/>
            <person name="Jublot D."/>
            <person name="Poulain J."/>
            <person name="Bruyere C."/>
            <person name="Billault A."/>
            <person name="Segurens B."/>
            <person name="Gouyvenoux M."/>
            <person name="Ugarte E."/>
            <person name="Cattonaro F."/>
            <person name="Anthouard V."/>
            <person name="Vico V."/>
            <person name="Del Fabbro C."/>
            <person name="Alaux M."/>
            <person name="Di Gaspero G."/>
            <person name="Dumas V."/>
            <person name="Felice N."/>
            <person name="Paillard S."/>
            <person name="Juman I."/>
            <person name="Moroldo M."/>
            <person name="Scalabrin S."/>
            <person name="Canaguier A."/>
            <person name="Le Clainche I."/>
            <person name="Malacrida G."/>
            <person name="Durand E."/>
            <person name="Pesole G."/>
            <person name="Laucou V."/>
            <person name="Chatelet P."/>
            <person name="Merdinoglu D."/>
            <person name="Delledonne M."/>
            <person name="Pezzotti M."/>
            <person name="Lecharny A."/>
            <person name="Scarpelli C."/>
            <person name="Artiguenave F."/>
            <person name="Pe M.E."/>
            <person name="Valle G."/>
            <person name="Morgante M."/>
            <person name="Caboche M."/>
            <person name="Adam-Blondon A.-F."/>
            <person name="Weissenbach J."/>
            <person name="Quetier F."/>
            <person name="Wincker P."/>
        </authorList>
    </citation>
    <scope>NUCLEOTIDE SEQUENCE [LARGE SCALE GENOMIC DNA]</scope>
    <source>
        <strain evidence="4">cv. Pinot noir / PN40024</strain>
    </source>
</reference>
<sequence length="108" mass="11634">MATTATETGMEMAMTTATTETAKAAVTEKRKPVFTKVDQLKPGTGGHTLTVKVVSSKTVLQKGRSVSQHLRHTCIAECLVGMRLGRSSSLLVMMKVIVASLPNQKKKF</sequence>
<dbReference type="EMBL" id="FN595749">
    <property type="protein sequence ID" value="CCB50250.1"/>
    <property type="molecule type" value="Genomic_DNA"/>
</dbReference>
<dbReference type="PANTHER" id="PTHR31472:SF13">
    <property type="entry name" value="OB DOMAIN-CONTAINING PROTEIN"/>
    <property type="match status" value="1"/>
</dbReference>
<evidence type="ECO:0000256" key="1">
    <source>
        <dbReference type="SAM" id="MobiDB-lite"/>
    </source>
</evidence>
<dbReference type="PaxDb" id="29760-VIT_05s0020g00050.t01"/>
<dbReference type="InterPro" id="IPR048970">
    <property type="entry name" value="OB_Ssb-like"/>
</dbReference>
<evidence type="ECO:0000313" key="3">
    <source>
        <dbReference type="EMBL" id="CCB50250.1"/>
    </source>
</evidence>
<evidence type="ECO:0000313" key="4">
    <source>
        <dbReference type="Proteomes" id="UP000009183"/>
    </source>
</evidence>
<organism evidence="3 4">
    <name type="scientific">Vitis vinifera</name>
    <name type="common">Grape</name>
    <dbReference type="NCBI Taxonomy" id="29760"/>
    <lineage>
        <taxon>Eukaryota</taxon>
        <taxon>Viridiplantae</taxon>
        <taxon>Streptophyta</taxon>
        <taxon>Embryophyta</taxon>
        <taxon>Tracheophyta</taxon>
        <taxon>Spermatophyta</taxon>
        <taxon>Magnoliopsida</taxon>
        <taxon>eudicotyledons</taxon>
        <taxon>Gunneridae</taxon>
        <taxon>Pentapetalae</taxon>
        <taxon>rosids</taxon>
        <taxon>Vitales</taxon>
        <taxon>Vitaceae</taxon>
        <taxon>Viteae</taxon>
        <taxon>Vitis</taxon>
    </lineage>
</organism>